<sequence length="332" mass="35662">MLIIAEETATYPPNGAIPNLETDGAACEAVMNKILPMLPVGGKEQVFGALINWSASTLLPERAFGTWAEAVRAATGYARGDVASATDSQRSREQAADTEELVKLSGAVRSTGRTDDVRIVQRDQSRRWANCGLAAFHIREQLAAHGGQLVLRDKQTFGPGTGGDLHGLLSGLPADAETVLVFDCQFPQVHNFLIEAHADGRRYLAQGYQGTYFAQWWLGATEGYSGTPTKEIVELRQRYGGGRPVGGTDFDTLLAGLATAVAGDWQQTATAWPKLPFNPDRQEVEGIRHRAGEPSLLIEVYEVTRPAVVRSALGSTSEESLSQPAAGRISGD</sequence>
<evidence type="ECO:0000313" key="3">
    <source>
        <dbReference type="Proteomes" id="UP001219605"/>
    </source>
</evidence>
<protein>
    <submittedName>
        <fullName evidence="2">Uncharacterized protein</fullName>
    </submittedName>
</protein>
<evidence type="ECO:0000313" key="2">
    <source>
        <dbReference type="EMBL" id="WDZ88282.1"/>
    </source>
</evidence>
<feature type="compositionally biased region" description="Polar residues" evidence="1">
    <location>
        <begin position="313"/>
        <end position="323"/>
    </location>
</feature>
<evidence type="ECO:0000256" key="1">
    <source>
        <dbReference type="SAM" id="MobiDB-lite"/>
    </source>
</evidence>
<dbReference type="RefSeq" id="WP_275035348.1">
    <property type="nucleotide sequence ID" value="NZ_CP118615.1"/>
</dbReference>
<gene>
    <name evidence="2" type="ORF">PVK37_09525</name>
</gene>
<dbReference type="EMBL" id="CP118615">
    <property type="protein sequence ID" value="WDZ88282.1"/>
    <property type="molecule type" value="Genomic_DNA"/>
</dbReference>
<proteinExistence type="predicted"/>
<dbReference type="Proteomes" id="UP001219605">
    <property type="component" value="Chromosome"/>
</dbReference>
<feature type="region of interest" description="Disordered" evidence="1">
    <location>
        <begin position="312"/>
        <end position="332"/>
    </location>
</feature>
<reference evidence="2 3" key="1">
    <citation type="submission" date="2023-02" db="EMBL/GenBank/DDBJ databases">
        <authorList>
            <person name="Mo P."/>
        </authorList>
    </citation>
    <scope>NUCLEOTIDE SEQUENCE [LARGE SCALE GENOMIC DNA]</scope>
    <source>
        <strain evidence="2 3">HUAS 3</strain>
    </source>
</reference>
<organism evidence="2 3">
    <name type="scientific">Micromonospora cathayae</name>
    <dbReference type="NCBI Taxonomy" id="3028804"/>
    <lineage>
        <taxon>Bacteria</taxon>
        <taxon>Bacillati</taxon>
        <taxon>Actinomycetota</taxon>
        <taxon>Actinomycetes</taxon>
        <taxon>Micromonosporales</taxon>
        <taxon>Micromonosporaceae</taxon>
        <taxon>Micromonospora</taxon>
    </lineage>
</organism>
<name>A0ABY7ZYT6_9ACTN</name>
<keyword evidence="3" id="KW-1185">Reference proteome</keyword>
<accession>A0ABY7ZYT6</accession>